<dbReference type="GO" id="GO:0016020">
    <property type="term" value="C:membrane"/>
    <property type="evidence" value="ECO:0007669"/>
    <property type="project" value="UniProtKB-SubCell"/>
</dbReference>
<proteinExistence type="predicted"/>
<sequence length="280" mass="31578">MPSLARESELNSSIPSFYRLSYAYTFQAILHKNGDIVFIYKNVPQPIRNISDSNHPVKLGISDAYMFKHPTHLSTQPKRVIYEYHRIELTAEKISSNTVVILKAQPTCIALETCDSCTNATIPHFNCIWCHSKKSHGGPFCTDETGLHRRRQQWFEGNCNQRSKSLYCDANDEDETYDAEDYAPVRPKLPSGSQPVVPLDGGKSSETSSEDGKYMQKKDDGGSGTATLTLIVILLVGIVGWLAYAYYNPHTTSGQMLIRYRPSRWHVPNSHVRYSASVHM</sequence>
<dbReference type="Proteomes" id="UP000005237">
    <property type="component" value="Unassembled WGS sequence"/>
</dbReference>
<dbReference type="AlphaFoldDB" id="A0A8R1DZU9"/>
<reference evidence="7" key="2">
    <citation type="submission" date="2022-06" db="UniProtKB">
        <authorList>
            <consortium name="EnsemblMetazoa"/>
        </authorList>
    </citation>
    <scope>IDENTIFICATION</scope>
    <source>
        <strain evidence="7">DF5081</strain>
    </source>
</reference>
<dbReference type="PANTHER" id="PTHR13055:SF12">
    <property type="entry name" value="LD40707P"/>
    <property type="match status" value="1"/>
</dbReference>
<accession>A0A8R1DZU9</accession>
<dbReference type="PANTHER" id="PTHR13055">
    <property type="entry name" value="TUMOR ENDOTHELIAL MARKER 7 RELATED"/>
    <property type="match status" value="1"/>
</dbReference>
<keyword evidence="4 6" id="KW-1133">Transmembrane helix</keyword>
<organism evidence="7 8">
    <name type="scientific">Caenorhabditis japonica</name>
    <dbReference type="NCBI Taxonomy" id="281687"/>
    <lineage>
        <taxon>Eukaryota</taxon>
        <taxon>Metazoa</taxon>
        <taxon>Ecdysozoa</taxon>
        <taxon>Nematoda</taxon>
        <taxon>Chromadorea</taxon>
        <taxon>Rhabditida</taxon>
        <taxon>Rhabditina</taxon>
        <taxon>Rhabditomorpha</taxon>
        <taxon>Rhabditoidea</taxon>
        <taxon>Rhabditidae</taxon>
        <taxon>Peloderinae</taxon>
        <taxon>Caenorhabditis</taxon>
    </lineage>
</organism>
<feature type="region of interest" description="Disordered" evidence="5">
    <location>
        <begin position="181"/>
        <end position="222"/>
    </location>
</feature>
<keyword evidence="6" id="KW-0472">Membrane</keyword>
<dbReference type="EnsemblMetazoa" id="CJA16328.1">
    <property type="protein sequence ID" value="CJA16328.1"/>
    <property type="gene ID" value="WBGene00135532"/>
</dbReference>
<reference evidence="8" key="1">
    <citation type="submission" date="2010-08" db="EMBL/GenBank/DDBJ databases">
        <authorList>
            <consortium name="Caenorhabditis japonica Sequencing Consortium"/>
            <person name="Wilson R.K."/>
        </authorList>
    </citation>
    <scope>NUCLEOTIDE SEQUENCE [LARGE SCALE GENOMIC DNA]</scope>
    <source>
        <strain evidence="8">DF5081</strain>
    </source>
</reference>
<evidence type="ECO:0000256" key="5">
    <source>
        <dbReference type="SAM" id="MobiDB-lite"/>
    </source>
</evidence>
<name>A0A8R1DZU9_CAEJA</name>
<keyword evidence="3" id="KW-0732">Signal</keyword>
<evidence type="ECO:0000313" key="8">
    <source>
        <dbReference type="Proteomes" id="UP000005237"/>
    </source>
</evidence>
<evidence type="ECO:0000256" key="2">
    <source>
        <dbReference type="ARBA" id="ARBA00022692"/>
    </source>
</evidence>
<keyword evidence="8" id="KW-1185">Reference proteome</keyword>
<keyword evidence="2 6" id="KW-0812">Transmembrane</keyword>
<evidence type="ECO:0000256" key="3">
    <source>
        <dbReference type="ARBA" id="ARBA00022729"/>
    </source>
</evidence>
<dbReference type="InterPro" id="IPR031152">
    <property type="entry name" value="PLXDC"/>
</dbReference>
<evidence type="ECO:0000256" key="4">
    <source>
        <dbReference type="ARBA" id="ARBA00022989"/>
    </source>
</evidence>
<evidence type="ECO:0000313" key="7">
    <source>
        <dbReference type="EnsemblMetazoa" id="CJA16328.1"/>
    </source>
</evidence>
<protein>
    <recommendedName>
        <fullName evidence="9">PSI domain-containing protein</fullName>
    </recommendedName>
</protein>
<evidence type="ECO:0000256" key="6">
    <source>
        <dbReference type="SAM" id="Phobius"/>
    </source>
</evidence>
<comment type="subcellular location">
    <subcellularLocation>
        <location evidence="1">Membrane</location>
        <topology evidence="1">Single-pass type I membrane protein</topology>
    </subcellularLocation>
</comment>
<evidence type="ECO:0008006" key="9">
    <source>
        <dbReference type="Google" id="ProtNLM"/>
    </source>
</evidence>
<evidence type="ECO:0000256" key="1">
    <source>
        <dbReference type="ARBA" id="ARBA00004479"/>
    </source>
</evidence>
<feature type="compositionally biased region" description="Basic and acidic residues" evidence="5">
    <location>
        <begin position="210"/>
        <end position="221"/>
    </location>
</feature>
<feature type="transmembrane region" description="Helical" evidence="6">
    <location>
        <begin position="225"/>
        <end position="247"/>
    </location>
</feature>